<dbReference type="AlphaFoldDB" id="R6P116"/>
<dbReference type="SUPFAM" id="SSF46689">
    <property type="entry name" value="Homeodomain-like"/>
    <property type="match status" value="1"/>
</dbReference>
<organism evidence="1 2">
    <name type="scientific">[Clostridium] leptum CAG:27</name>
    <dbReference type="NCBI Taxonomy" id="1263068"/>
    <lineage>
        <taxon>Bacteria</taxon>
        <taxon>Bacillati</taxon>
        <taxon>Bacillota</taxon>
        <taxon>Clostridia</taxon>
        <taxon>Eubacteriales</taxon>
        <taxon>Oscillospiraceae</taxon>
        <taxon>Oscillospiraceae incertae sedis</taxon>
    </lineage>
</organism>
<dbReference type="Proteomes" id="UP000018168">
    <property type="component" value="Unassembled WGS sequence"/>
</dbReference>
<protein>
    <submittedName>
        <fullName evidence="1">Transcriptional regulator</fullName>
    </submittedName>
</protein>
<comment type="caution">
    <text evidence="1">The sequence shown here is derived from an EMBL/GenBank/DDBJ whole genome shotgun (WGS) entry which is preliminary data.</text>
</comment>
<evidence type="ECO:0000313" key="2">
    <source>
        <dbReference type="Proteomes" id="UP000018168"/>
    </source>
</evidence>
<evidence type="ECO:0000313" key="1">
    <source>
        <dbReference type="EMBL" id="CDC03657.1"/>
    </source>
</evidence>
<gene>
    <name evidence="1" type="ORF">BN578_01659</name>
</gene>
<accession>R6P116</accession>
<name>R6P116_9FIRM</name>
<dbReference type="InterPro" id="IPR009057">
    <property type="entry name" value="Homeodomain-like_sf"/>
</dbReference>
<reference evidence="1" key="1">
    <citation type="submission" date="2012-11" db="EMBL/GenBank/DDBJ databases">
        <title>Dependencies among metagenomic species, viruses, plasmids and units of genetic variation.</title>
        <authorList>
            <person name="Nielsen H.B."/>
            <person name="Almeida M."/>
            <person name="Juncker A.S."/>
            <person name="Rasmussen S."/>
            <person name="Li J."/>
            <person name="Sunagawa S."/>
            <person name="Plichta D."/>
            <person name="Gautier L."/>
            <person name="Le Chatelier E."/>
            <person name="Peletier E."/>
            <person name="Bonde I."/>
            <person name="Nielsen T."/>
            <person name="Manichanh C."/>
            <person name="Arumugam M."/>
            <person name="Batto J."/>
            <person name="Santos M.B.Q.D."/>
            <person name="Blom N."/>
            <person name="Borruel N."/>
            <person name="Burgdorf K.S."/>
            <person name="Boumezbeur F."/>
            <person name="Casellas F."/>
            <person name="Dore J."/>
            <person name="Guarner F."/>
            <person name="Hansen T."/>
            <person name="Hildebrand F."/>
            <person name="Kaas R.S."/>
            <person name="Kennedy S."/>
            <person name="Kristiansen K."/>
            <person name="Kultima J.R."/>
            <person name="Leonard P."/>
            <person name="Levenez F."/>
            <person name="Lund O."/>
            <person name="Moumen B."/>
            <person name="Le Paslier D."/>
            <person name="Pons N."/>
            <person name="Pedersen O."/>
            <person name="Prifti E."/>
            <person name="Qin J."/>
            <person name="Raes J."/>
            <person name="Tap J."/>
            <person name="Tims S."/>
            <person name="Ussery D.W."/>
            <person name="Yamada T."/>
            <person name="MetaHit consortium"/>
            <person name="Renault P."/>
            <person name="Sicheritz-Ponten T."/>
            <person name="Bork P."/>
            <person name="Wang J."/>
            <person name="Brunak S."/>
            <person name="Ehrlich S.D."/>
        </authorList>
    </citation>
    <scope>NUCLEOTIDE SEQUENCE [LARGE SCALE GENOMIC DNA]</scope>
</reference>
<sequence>MIRVDRKALSRCEIVRMAANRFLNDGFTKTTVASMGKALHMSTGNMTFYFATKEHMLAELVNMLVKYQWSRMESEAGEGSSIMAICLELTAMAAICDTNAAAKDFYLSTYSSPMCLEIIRKNDTARAKEVFAQYCPDWTDEQFAEAEVLVSGIEYATLMTVGDPVSLETRIAGALNGILQIYKLPEETRRVKIRRVLAMDYRAIAERMLTELKQFVIDTNEQALAALYREKGLEMP</sequence>
<dbReference type="EMBL" id="CBEP010000010">
    <property type="protein sequence ID" value="CDC03657.1"/>
    <property type="molecule type" value="Genomic_DNA"/>
</dbReference>
<proteinExistence type="predicted"/>
<dbReference type="Gene3D" id="1.10.357.10">
    <property type="entry name" value="Tetracycline Repressor, domain 2"/>
    <property type="match status" value="1"/>
</dbReference>